<proteinExistence type="predicted"/>
<dbReference type="InterPro" id="IPR013328">
    <property type="entry name" value="6PGD_dom2"/>
</dbReference>
<gene>
    <name evidence="5" type="ORF">MNBD_GAMMA22-82</name>
</gene>
<sequence length="298" mass="32177">MNQKKSNMKKITGVLGLGAMGCGIAQNLHAKQQLGTVYNRTILKAQQFQKNSGIQYSKTLAELASTCDVIITSISADNDILEVINSLLPNLKAGTIIIDTSTIGIDTVATCKQLLAEKNCHLLDAPVSGGSEGAKNGQLVMMVGGDELILNSVSDILCCFTKSIAYMGDSGNGQKTKAVNQIMAAGINQAVTEALAFAKTIDLDANKLVDVLSGGAAGNWYLEHRGKSMLQGDYQAGFKVKLHHKDLMLCNKIIEEMGENRLPIVEMTLIHYQRLIDQGYGEEDISALFRSKQQLLQN</sequence>
<dbReference type="Gene3D" id="3.40.50.720">
    <property type="entry name" value="NAD(P)-binding Rossmann-like Domain"/>
    <property type="match status" value="1"/>
</dbReference>
<dbReference type="InterPro" id="IPR006115">
    <property type="entry name" value="6PGDH_NADP-bd"/>
</dbReference>
<dbReference type="InterPro" id="IPR008927">
    <property type="entry name" value="6-PGluconate_DH-like_C_sf"/>
</dbReference>
<organism evidence="5">
    <name type="scientific">hydrothermal vent metagenome</name>
    <dbReference type="NCBI Taxonomy" id="652676"/>
    <lineage>
        <taxon>unclassified sequences</taxon>
        <taxon>metagenomes</taxon>
        <taxon>ecological metagenomes</taxon>
    </lineage>
</organism>
<dbReference type="InterPro" id="IPR029154">
    <property type="entry name" value="HIBADH-like_NADP-bd"/>
</dbReference>
<dbReference type="PANTHER" id="PTHR43060:SF15">
    <property type="entry name" value="3-HYDROXYISOBUTYRATE DEHYDROGENASE-LIKE 1, MITOCHONDRIAL-RELATED"/>
    <property type="match status" value="1"/>
</dbReference>
<dbReference type="InterPro" id="IPR015815">
    <property type="entry name" value="HIBADH-related"/>
</dbReference>
<evidence type="ECO:0000256" key="2">
    <source>
        <dbReference type="ARBA" id="ARBA00023027"/>
    </source>
</evidence>
<dbReference type="EMBL" id="UOFS01000043">
    <property type="protein sequence ID" value="VAX00267.1"/>
    <property type="molecule type" value="Genomic_DNA"/>
</dbReference>
<dbReference type="PROSITE" id="PS51257">
    <property type="entry name" value="PROKAR_LIPOPROTEIN"/>
    <property type="match status" value="1"/>
</dbReference>
<dbReference type="Pfam" id="PF14833">
    <property type="entry name" value="NAD_binding_11"/>
    <property type="match status" value="1"/>
</dbReference>
<dbReference type="PIRSF" id="PIRSF000103">
    <property type="entry name" value="HIBADH"/>
    <property type="match status" value="1"/>
</dbReference>
<dbReference type="Pfam" id="PF03446">
    <property type="entry name" value="NAD_binding_2"/>
    <property type="match status" value="1"/>
</dbReference>
<dbReference type="GO" id="GO:0051287">
    <property type="term" value="F:NAD binding"/>
    <property type="evidence" value="ECO:0007669"/>
    <property type="project" value="InterPro"/>
</dbReference>
<dbReference type="InterPro" id="IPR036291">
    <property type="entry name" value="NAD(P)-bd_dom_sf"/>
</dbReference>
<dbReference type="SUPFAM" id="SSF51735">
    <property type="entry name" value="NAD(P)-binding Rossmann-fold domains"/>
    <property type="match status" value="1"/>
</dbReference>
<dbReference type="PANTHER" id="PTHR43060">
    <property type="entry name" value="3-HYDROXYISOBUTYRATE DEHYDROGENASE-LIKE 1, MITOCHONDRIAL-RELATED"/>
    <property type="match status" value="1"/>
</dbReference>
<dbReference type="EC" id="1.1.1.60" evidence="5"/>
<keyword evidence="1 5" id="KW-0560">Oxidoreductase</keyword>
<feature type="domain" description="3-hydroxyisobutyrate dehydrogenase-like NAD-binding" evidence="4">
    <location>
        <begin position="171"/>
        <end position="290"/>
    </location>
</feature>
<dbReference type="GO" id="GO:0008679">
    <property type="term" value="F:2-hydroxy-3-oxopropionate reductase activity"/>
    <property type="evidence" value="ECO:0007669"/>
    <property type="project" value="UniProtKB-EC"/>
</dbReference>
<evidence type="ECO:0000259" key="4">
    <source>
        <dbReference type="Pfam" id="PF14833"/>
    </source>
</evidence>
<evidence type="ECO:0000256" key="1">
    <source>
        <dbReference type="ARBA" id="ARBA00023002"/>
    </source>
</evidence>
<keyword evidence="2" id="KW-0520">NAD</keyword>
<accession>A0A3B1B5A2</accession>
<evidence type="ECO:0000313" key="5">
    <source>
        <dbReference type="EMBL" id="VAX00267.1"/>
    </source>
</evidence>
<dbReference type="AlphaFoldDB" id="A0A3B1B5A2"/>
<feature type="domain" description="6-phosphogluconate dehydrogenase NADP-binding" evidence="3">
    <location>
        <begin position="13"/>
        <end position="168"/>
    </location>
</feature>
<dbReference type="Gene3D" id="1.10.1040.10">
    <property type="entry name" value="N-(1-d-carboxylethyl)-l-norvaline Dehydrogenase, domain 2"/>
    <property type="match status" value="1"/>
</dbReference>
<reference evidence="5" key="1">
    <citation type="submission" date="2018-06" db="EMBL/GenBank/DDBJ databases">
        <authorList>
            <person name="Zhirakovskaya E."/>
        </authorList>
    </citation>
    <scope>NUCLEOTIDE SEQUENCE</scope>
</reference>
<dbReference type="SUPFAM" id="SSF48179">
    <property type="entry name" value="6-phosphogluconate dehydrogenase C-terminal domain-like"/>
    <property type="match status" value="1"/>
</dbReference>
<evidence type="ECO:0000259" key="3">
    <source>
        <dbReference type="Pfam" id="PF03446"/>
    </source>
</evidence>
<protein>
    <submittedName>
        <fullName evidence="5">2-hydroxy-3-oxopropionate reductase</fullName>
        <ecNumber evidence="5">1.1.1.60</ecNumber>
    </submittedName>
</protein>
<name>A0A3B1B5A2_9ZZZZ</name>
<dbReference type="GO" id="GO:0050661">
    <property type="term" value="F:NADP binding"/>
    <property type="evidence" value="ECO:0007669"/>
    <property type="project" value="InterPro"/>
</dbReference>